<comment type="catalytic activity">
    <reaction evidence="1">
        <text>L-cysteine + L-glutamate + ATP = gamma-L-glutamyl-L-cysteine + ADP + phosphate + H(+)</text>
        <dbReference type="Rhea" id="RHEA:13285"/>
        <dbReference type="ChEBI" id="CHEBI:15378"/>
        <dbReference type="ChEBI" id="CHEBI:29985"/>
        <dbReference type="ChEBI" id="CHEBI:30616"/>
        <dbReference type="ChEBI" id="CHEBI:35235"/>
        <dbReference type="ChEBI" id="CHEBI:43474"/>
        <dbReference type="ChEBI" id="CHEBI:58173"/>
        <dbReference type="ChEBI" id="CHEBI:456216"/>
        <dbReference type="EC" id="6.3.2.2"/>
    </reaction>
</comment>
<dbReference type="InterPro" id="IPR050141">
    <property type="entry name" value="GCL_type2/YbdK_subfam"/>
</dbReference>
<accession>A0ABV9BC81</accession>
<gene>
    <name evidence="3" type="ORF">ACFPEN_01325</name>
</gene>
<proteinExistence type="predicted"/>
<feature type="compositionally biased region" description="Low complexity" evidence="2">
    <location>
        <begin position="234"/>
        <end position="243"/>
    </location>
</feature>
<reference evidence="4" key="1">
    <citation type="journal article" date="2019" name="Int. J. Syst. Evol. Microbiol.">
        <title>The Global Catalogue of Microorganisms (GCM) 10K type strain sequencing project: providing services to taxonomists for standard genome sequencing and annotation.</title>
        <authorList>
            <consortium name="The Broad Institute Genomics Platform"/>
            <consortium name="The Broad Institute Genome Sequencing Center for Infectious Disease"/>
            <person name="Wu L."/>
            <person name="Ma J."/>
        </authorList>
    </citation>
    <scope>NUCLEOTIDE SEQUENCE [LARGE SCALE GENOMIC DNA]</scope>
    <source>
        <strain evidence="4">CECT 8064</strain>
    </source>
</reference>
<dbReference type="RefSeq" id="WP_417922208.1">
    <property type="nucleotide sequence ID" value="NZ_JBHSFS010000001.1"/>
</dbReference>
<keyword evidence="4" id="KW-1185">Reference proteome</keyword>
<evidence type="ECO:0000313" key="3">
    <source>
        <dbReference type="EMBL" id="MFC4511570.1"/>
    </source>
</evidence>
<dbReference type="Proteomes" id="UP001595990">
    <property type="component" value="Unassembled WGS sequence"/>
</dbReference>
<keyword evidence="3" id="KW-0436">Ligase</keyword>
<name>A0ABV9BC81_9ACTN</name>
<feature type="compositionally biased region" description="Pro residues" evidence="2">
    <location>
        <begin position="244"/>
        <end position="254"/>
    </location>
</feature>
<dbReference type="InterPro" id="IPR006336">
    <property type="entry name" value="GCS2"/>
</dbReference>
<evidence type="ECO:0000256" key="2">
    <source>
        <dbReference type="SAM" id="MobiDB-lite"/>
    </source>
</evidence>
<dbReference type="Gene3D" id="3.30.590.20">
    <property type="match status" value="1"/>
</dbReference>
<sequence>MPHRCSRTRGMLWPTVGVEEEYFLARPGSRTLAPGGTRVVKRAAAVLGPLVDGEFTECQVEVRTPPCLGLDELHGRLVRARAAVVRAAEAEKLRVLPSGTPPQAVPDRAPVTDEPRYRTAAERFRGMTERYLVCASHTHVHLPDPEAAVLVSNHLRPWLPALVAMAANSPFCEGRDTGYASWRAIARLPFPVLGSPPYYRSLKHYRQLTSAMYEGGLLRAGGEVSASHAPPVGRPRTTLSRTPPRWPPHRPSPCGPLEGNGSWPVTLPSTRDEELAPRTGGAGRRTPWRCAMLAR</sequence>
<evidence type="ECO:0000313" key="4">
    <source>
        <dbReference type="Proteomes" id="UP001595990"/>
    </source>
</evidence>
<dbReference type="PANTHER" id="PTHR36510:SF1">
    <property type="entry name" value="GLUTAMATE--CYSTEINE LIGASE 2-RELATED"/>
    <property type="match status" value="1"/>
</dbReference>
<feature type="region of interest" description="Disordered" evidence="2">
    <location>
        <begin position="224"/>
        <end position="286"/>
    </location>
</feature>
<dbReference type="GO" id="GO:0016874">
    <property type="term" value="F:ligase activity"/>
    <property type="evidence" value="ECO:0007669"/>
    <property type="project" value="UniProtKB-KW"/>
</dbReference>
<protein>
    <submittedName>
        <fullName evidence="3">Glutamate-cysteine ligase family protein</fullName>
    </submittedName>
</protein>
<comment type="caution">
    <text evidence="3">The sequence shown here is derived from an EMBL/GenBank/DDBJ whole genome shotgun (WGS) entry which is preliminary data.</text>
</comment>
<organism evidence="3 4">
    <name type="scientific">Streptomyces ehimensis</name>
    <dbReference type="NCBI Taxonomy" id="68195"/>
    <lineage>
        <taxon>Bacteria</taxon>
        <taxon>Bacillati</taxon>
        <taxon>Actinomycetota</taxon>
        <taxon>Actinomycetes</taxon>
        <taxon>Kitasatosporales</taxon>
        <taxon>Streptomycetaceae</taxon>
        <taxon>Streptomyces</taxon>
    </lineage>
</organism>
<dbReference type="InterPro" id="IPR014746">
    <property type="entry name" value="Gln_synth/guanido_kin_cat_dom"/>
</dbReference>
<dbReference type="SUPFAM" id="SSF55931">
    <property type="entry name" value="Glutamine synthetase/guanido kinase"/>
    <property type="match status" value="1"/>
</dbReference>
<dbReference type="Pfam" id="PF04107">
    <property type="entry name" value="GCS2"/>
    <property type="match status" value="1"/>
</dbReference>
<dbReference type="PANTHER" id="PTHR36510">
    <property type="entry name" value="GLUTAMATE--CYSTEINE LIGASE 2-RELATED"/>
    <property type="match status" value="1"/>
</dbReference>
<evidence type="ECO:0000256" key="1">
    <source>
        <dbReference type="ARBA" id="ARBA00048819"/>
    </source>
</evidence>
<dbReference type="EMBL" id="JBHSFS010000001">
    <property type="protein sequence ID" value="MFC4511570.1"/>
    <property type="molecule type" value="Genomic_DNA"/>
</dbReference>